<name>A0A139A4Y0_GONPJ</name>
<sequence length="162" mass="18110">MEHRVRRSENVTRQSFILRDTHGDGVRVSNNSQRKGMRKNVLHTILLVGALTCLVSHTIMQRVDDRMHISADTDYGGAYGKGAWYMTPSNFSAEVVSDLSQWALLNLVRGLTGLLTWLAIVCTMANDRESGSVVPLPRYLASMNHHSNETSTGEPIKTLKDR</sequence>
<evidence type="ECO:0000313" key="2">
    <source>
        <dbReference type="Proteomes" id="UP000070544"/>
    </source>
</evidence>
<dbReference type="AlphaFoldDB" id="A0A139A4Y0"/>
<evidence type="ECO:0000313" key="1">
    <source>
        <dbReference type="EMBL" id="KXS11867.1"/>
    </source>
</evidence>
<protein>
    <submittedName>
        <fullName evidence="1">Uncharacterized protein</fullName>
    </submittedName>
</protein>
<organism evidence="1 2">
    <name type="scientific">Gonapodya prolifera (strain JEL478)</name>
    <name type="common">Monoblepharis prolifera</name>
    <dbReference type="NCBI Taxonomy" id="1344416"/>
    <lineage>
        <taxon>Eukaryota</taxon>
        <taxon>Fungi</taxon>
        <taxon>Fungi incertae sedis</taxon>
        <taxon>Chytridiomycota</taxon>
        <taxon>Chytridiomycota incertae sedis</taxon>
        <taxon>Monoblepharidomycetes</taxon>
        <taxon>Monoblepharidales</taxon>
        <taxon>Gonapodyaceae</taxon>
        <taxon>Gonapodya</taxon>
    </lineage>
</organism>
<keyword evidence="2" id="KW-1185">Reference proteome</keyword>
<dbReference type="Proteomes" id="UP000070544">
    <property type="component" value="Unassembled WGS sequence"/>
</dbReference>
<gene>
    <name evidence="1" type="ORF">M427DRAFT_157711</name>
</gene>
<reference evidence="1 2" key="1">
    <citation type="journal article" date="2015" name="Genome Biol. Evol.">
        <title>Phylogenomic analyses indicate that early fungi evolved digesting cell walls of algal ancestors of land plants.</title>
        <authorList>
            <person name="Chang Y."/>
            <person name="Wang S."/>
            <person name="Sekimoto S."/>
            <person name="Aerts A.L."/>
            <person name="Choi C."/>
            <person name="Clum A."/>
            <person name="LaButti K.M."/>
            <person name="Lindquist E.A."/>
            <person name="Yee Ngan C."/>
            <person name="Ohm R.A."/>
            <person name="Salamov A.A."/>
            <person name="Grigoriev I.V."/>
            <person name="Spatafora J.W."/>
            <person name="Berbee M.L."/>
        </authorList>
    </citation>
    <scope>NUCLEOTIDE SEQUENCE [LARGE SCALE GENOMIC DNA]</scope>
    <source>
        <strain evidence="1 2">JEL478</strain>
    </source>
</reference>
<proteinExistence type="predicted"/>
<dbReference type="EMBL" id="KQ965794">
    <property type="protein sequence ID" value="KXS11867.1"/>
    <property type="molecule type" value="Genomic_DNA"/>
</dbReference>
<accession>A0A139A4Y0</accession>